<keyword evidence="11" id="KW-1185">Reference proteome</keyword>
<evidence type="ECO:0000313" key="10">
    <source>
        <dbReference type="EMBL" id="PVX82788.1"/>
    </source>
</evidence>
<keyword evidence="4 8" id="KW-0812">Transmembrane</keyword>
<proteinExistence type="predicted"/>
<feature type="transmembrane region" description="Helical" evidence="8">
    <location>
        <begin position="235"/>
        <end position="255"/>
    </location>
</feature>
<evidence type="ECO:0000256" key="1">
    <source>
        <dbReference type="ARBA" id="ARBA00004651"/>
    </source>
</evidence>
<dbReference type="EMBL" id="QEOB01000008">
    <property type="protein sequence ID" value="PVX82788.1"/>
    <property type="molecule type" value="Genomic_DNA"/>
</dbReference>
<sequence length="436" mass="46375">MQELLKHRRVIFASTIGNVLEWYDFIAFGYLMGVISRHFFPAGAGASATLLTAATFGVSFVARPLGGIALGIYADRAGRKAALLLVIVMMTIATALIGFAPTYAEAGVTATVIMVVARVLQGVSAGGEFGSATSMLVEYAPANQRGLFGSFQMFAQAVAGVLAALAGVLITEGLTTAQLESWGWRLPFMFGLLLGPVGLYIRRSVDEPEVFRATRDREPRLSFGQLFTGYWREMLIAGGLVAGSTIMQFVFNIYMPTYAVQYLRMPAATPFIVIAGSGVVRILACPLFGALSDRTGRKRVIAWGFAFCLLAVWPSFAWLKAAPTLATLLAIELLFGVLGAAVLGPLSTALAEMFPVRGRSSGLAVSYNVSTTIFGGFTPFIVTWLIVTTGDRMAPAYYVIFGAVCGLVATFALPGVACMRRMVADSGEAPDAALRG</sequence>
<evidence type="ECO:0000256" key="6">
    <source>
        <dbReference type="ARBA" id="ARBA00022989"/>
    </source>
</evidence>
<feature type="transmembrane region" description="Helical" evidence="8">
    <location>
        <begin position="267"/>
        <end position="288"/>
    </location>
</feature>
<name>A0ABX5KL97_9BURK</name>
<dbReference type="Pfam" id="PF00083">
    <property type="entry name" value="Sugar_tr"/>
    <property type="match status" value="2"/>
</dbReference>
<evidence type="ECO:0000256" key="2">
    <source>
        <dbReference type="ARBA" id="ARBA00022448"/>
    </source>
</evidence>
<dbReference type="PROSITE" id="PS50850">
    <property type="entry name" value="MFS"/>
    <property type="match status" value="1"/>
</dbReference>
<evidence type="ECO:0000256" key="7">
    <source>
        <dbReference type="ARBA" id="ARBA00023136"/>
    </source>
</evidence>
<evidence type="ECO:0000256" key="4">
    <source>
        <dbReference type="ARBA" id="ARBA00022692"/>
    </source>
</evidence>
<dbReference type="RefSeq" id="WP_112172318.1">
    <property type="nucleotide sequence ID" value="NZ_CAJZAT010000194.1"/>
</dbReference>
<feature type="transmembrane region" description="Helical" evidence="8">
    <location>
        <begin position="39"/>
        <end position="61"/>
    </location>
</feature>
<comment type="subcellular location">
    <subcellularLocation>
        <location evidence="1">Cell membrane</location>
        <topology evidence="1">Multi-pass membrane protein</topology>
    </subcellularLocation>
</comment>
<dbReference type="InterPro" id="IPR051084">
    <property type="entry name" value="H+-coupled_symporters"/>
</dbReference>
<dbReference type="Gene3D" id="1.20.1250.20">
    <property type="entry name" value="MFS general substrate transporter like domains"/>
    <property type="match status" value="2"/>
</dbReference>
<feature type="transmembrane region" description="Helical" evidence="8">
    <location>
        <begin position="147"/>
        <end position="170"/>
    </location>
</feature>
<dbReference type="PANTHER" id="PTHR43528:SF8">
    <property type="entry name" value="BLR0239 PROTEIN"/>
    <property type="match status" value="1"/>
</dbReference>
<keyword evidence="2" id="KW-0813">Transport</keyword>
<keyword evidence="5" id="KW-0769">Symport</keyword>
<comment type="caution">
    <text evidence="10">The sequence shown here is derived from an EMBL/GenBank/DDBJ whole genome shotgun (WGS) entry which is preliminary data.</text>
</comment>
<keyword evidence="7 8" id="KW-0472">Membrane</keyword>
<feature type="transmembrane region" description="Helical" evidence="8">
    <location>
        <begin position="81"/>
        <end position="100"/>
    </location>
</feature>
<feature type="transmembrane region" description="Helical" evidence="8">
    <location>
        <begin position="300"/>
        <end position="319"/>
    </location>
</feature>
<dbReference type="InterPro" id="IPR020846">
    <property type="entry name" value="MFS_dom"/>
</dbReference>
<dbReference type="PANTHER" id="PTHR43528">
    <property type="entry name" value="ALPHA-KETOGLUTARATE PERMEASE"/>
    <property type="match status" value="1"/>
</dbReference>
<reference evidence="10 11" key="1">
    <citation type="submission" date="2018-05" db="EMBL/GenBank/DDBJ databases">
        <title>Genomic Encyclopedia of Type Strains, Phase IV (KMG-V): Genome sequencing to study the core and pangenomes of soil and plant-associated prokaryotes.</title>
        <authorList>
            <person name="Whitman W."/>
        </authorList>
    </citation>
    <scope>NUCLEOTIDE SEQUENCE [LARGE SCALE GENOMIC DNA]</scope>
    <source>
        <strain evidence="10 11">SCZa-39</strain>
    </source>
</reference>
<organism evidence="10 11">
    <name type="scientific">Paraburkholderia unamae</name>
    <dbReference type="NCBI Taxonomy" id="219649"/>
    <lineage>
        <taxon>Bacteria</taxon>
        <taxon>Pseudomonadati</taxon>
        <taxon>Pseudomonadota</taxon>
        <taxon>Betaproteobacteria</taxon>
        <taxon>Burkholderiales</taxon>
        <taxon>Burkholderiaceae</taxon>
        <taxon>Paraburkholderia</taxon>
    </lineage>
</organism>
<feature type="transmembrane region" description="Helical" evidence="8">
    <location>
        <begin position="12"/>
        <end position="33"/>
    </location>
</feature>
<protein>
    <submittedName>
        <fullName evidence="10">MFS family arabinose efflux permease</fullName>
    </submittedName>
</protein>
<evidence type="ECO:0000256" key="5">
    <source>
        <dbReference type="ARBA" id="ARBA00022847"/>
    </source>
</evidence>
<dbReference type="InterPro" id="IPR005828">
    <property type="entry name" value="MFS_sugar_transport-like"/>
</dbReference>
<dbReference type="InterPro" id="IPR036259">
    <property type="entry name" value="MFS_trans_sf"/>
</dbReference>
<keyword evidence="6 8" id="KW-1133">Transmembrane helix</keyword>
<keyword evidence="3" id="KW-1003">Cell membrane</keyword>
<feature type="transmembrane region" description="Helical" evidence="8">
    <location>
        <begin position="325"/>
        <end position="351"/>
    </location>
</feature>
<evidence type="ECO:0000256" key="8">
    <source>
        <dbReference type="SAM" id="Phobius"/>
    </source>
</evidence>
<gene>
    <name evidence="10" type="ORF">C7402_108161</name>
</gene>
<evidence type="ECO:0000259" key="9">
    <source>
        <dbReference type="PROSITE" id="PS50850"/>
    </source>
</evidence>
<feature type="transmembrane region" description="Helical" evidence="8">
    <location>
        <begin position="393"/>
        <end position="413"/>
    </location>
</feature>
<feature type="transmembrane region" description="Helical" evidence="8">
    <location>
        <begin position="363"/>
        <end position="387"/>
    </location>
</feature>
<dbReference type="SUPFAM" id="SSF103473">
    <property type="entry name" value="MFS general substrate transporter"/>
    <property type="match status" value="1"/>
</dbReference>
<evidence type="ECO:0000256" key="3">
    <source>
        <dbReference type="ARBA" id="ARBA00022475"/>
    </source>
</evidence>
<feature type="domain" description="Major facilitator superfamily (MFS) profile" evidence="9">
    <location>
        <begin position="10"/>
        <end position="420"/>
    </location>
</feature>
<accession>A0ABX5KL97</accession>
<evidence type="ECO:0000313" key="11">
    <source>
        <dbReference type="Proteomes" id="UP000245712"/>
    </source>
</evidence>
<dbReference type="Proteomes" id="UP000245712">
    <property type="component" value="Unassembled WGS sequence"/>
</dbReference>